<reference evidence="2" key="1">
    <citation type="submission" date="2021-01" db="EMBL/GenBank/DDBJ databases">
        <title>Whole genome shotgun sequence of Dactylosporangium siamense NBRC 106093.</title>
        <authorList>
            <person name="Komaki H."/>
            <person name="Tamura T."/>
        </authorList>
    </citation>
    <scope>NUCLEOTIDE SEQUENCE</scope>
    <source>
        <strain evidence="2">NBRC 106093</strain>
    </source>
</reference>
<keyword evidence="1" id="KW-0812">Transmembrane</keyword>
<gene>
    <name evidence="2" type="ORF">Dsi01nite_060950</name>
</gene>
<keyword evidence="1" id="KW-0472">Membrane</keyword>
<proteinExistence type="predicted"/>
<comment type="caution">
    <text evidence="2">The sequence shown here is derived from an EMBL/GenBank/DDBJ whole genome shotgun (WGS) entry which is preliminary data.</text>
</comment>
<dbReference type="Proteomes" id="UP000660611">
    <property type="component" value="Unassembled WGS sequence"/>
</dbReference>
<evidence type="ECO:0000313" key="3">
    <source>
        <dbReference type="Proteomes" id="UP000660611"/>
    </source>
</evidence>
<sequence>MALVHDASSRAGRRRLHRSVALHGGAVVIFGLMAWRGAGAVTGGLPAMGVPMLLAGAGGATGALVILWSVLRRRDRLSGLHPATRTGAQRAARIGMAVVAVATVTAGVALAPTGSEREFVVWVNVVIGGLLVLFALLAGERAAHRQGEGR</sequence>
<evidence type="ECO:0000256" key="1">
    <source>
        <dbReference type="SAM" id="Phobius"/>
    </source>
</evidence>
<dbReference type="RefSeq" id="WP_203849770.1">
    <property type="nucleotide sequence ID" value="NZ_BAAAVW010000021.1"/>
</dbReference>
<feature type="transmembrane region" description="Helical" evidence="1">
    <location>
        <begin position="20"/>
        <end position="38"/>
    </location>
</feature>
<keyword evidence="1" id="KW-1133">Transmembrane helix</keyword>
<feature type="transmembrane region" description="Helical" evidence="1">
    <location>
        <begin position="50"/>
        <end position="71"/>
    </location>
</feature>
<keyword evidence="3" id="KW-1185">Reference proteome</keyword>
<feature type="transmembrane region" description="Helical" evidence="1">
    <location>
        <begin position="119"/>
        <end position="138"/>
    </location>
</feature>
<organism evidence="2 3">
    <name type="scientific">Dactylosporangium siamense</name>
    <dbReference type="NCBI Taxonomy" id="685454"/>
    <lineage>
        <taxon>Bacteria</taxon>
        <taxon>Bacillati</taxon>
        <taxon>Actinomycetota</taxon>
        <taxon>Actinomycetes</taxon>
        <taxon>Micromonosporales</taxon>
        <taxon>Micromonosporaceae</taxon>
        <taxon>Dactylosporangium</taxon>
    </lineage>
</organism>
<feature type="transmembrane region" description="Helical" evidence="1">
    <location>
        <begin position="91"/>
        <end position="113"/>
    </location>
</feature>
<protein>
    <submittedName>
        <fullName evidence="2">Uncharacterized protein</fullName>
    </submittedName>
</protein>
<dbReference type="AlphaFoldDB" id="A0A919UA09"/>
<name>A0A919UA09_9ACTN</name>
<accession>A0A919UA09</accession>
<dbReference type="EMBL" id="BONQ01000094">
    <property type="protein sequence ID" value="GIG48054.1"/>
    <property type="molecule type" value="Genomic_DNA"/>
</dbReference>
<evidence type="ECO:0000313" key="2">
    <source>
        <dbReference type="EMBL" id="GIG48054.1"/>
    </source>
</evidence>